<proteinExistence type="predicted"/>
<accession>A0A1I1LBQ4</accession>
<dbReference type="Proteomes" id="UP000199577">
    <property type="component" value="Unassembled WGS sequence"/>
</dbReference>
<organism evidence="2 3">
    <name type="scientific">Parapedobacter composti</name>
    <dbReference type="NCBI Taxonomy" id="623281"/>
    <lineage>
        <taxon>Bacteria</taxon>
        <taxon>Pseudomonadati</taxon>
        <taxon>Bacteroidota</taxon>
        <taxon>Sphingobacteriia</taxon>
        <taxon>Sphingobacteriales</taxon>
        <taxon>Sphingobacteriaceae</taxon>
        <taxon>Parapedobacter</taxon>
    </lineage>
</organism>
<keyword evidence="2" id="KW-0413">Isomerase</keyword>
<dbReference type="PROSITE" id="PS51352">
    <property type="entry name" value="THIOREDOXIN_2"/>
    <property type="match status" value="1"/>
</dbReference>
<name>A0A1I1LBQ4_9SPHI</name>
<protein>
    <submittedName>
        <fullName evidence="2">Thiol-disulfide isomerase or thioredoxin</fullName>
    </submittedName>
</protein>
<dbReference type="CDD" id="cd02966">
    <property type="entry name" value="TlpA_like_family"/>
    <property type="match status" value="1"/>
</dbReference>
<reference evidence="3" key="1">
    <citation type="submission" date="2016-10" db="EMBL/GenBank/DDBJ databases">
        <authorList>
            <person name="Varghese N."/>
            <person name="Submissions S."/>
        </authorList>
    </citation>
    <scope>NUCLEOTIDE SEQUENCE [LARGE SCALE GENOMIC DNA]</scope>
    <source>
        <strain evidence="3">DSM 22900</strain>
    </source>
</reference>
<feature type="domain" description="Thioredoxin" evidence="1">
    <location>
        <begin position="38"/>
        <end position="199"/>
    </location>
</feature>
<dbReference type="Gene3D" id="3.40.30.10">
    <property type="entry name" value="Glutaredoxin"/>
    <property type="match status" value="1"/>
</dbReference>
<dbReference type="PANTHER" id="PTHR42852:SF17">
    <property type="entry name" value="THIOREDOXIN-LIKE PROTEIN HI_1115"/>
    <property type="match status" value="1"/>
</dbReference>
<gene>
    <name evidence="2" type="ORF">SAMN05421747_12035</name>
</gene>
<dbReference type="AlphaFoldDB" id="A0A1I1LBQ4"/>
<dbReference type="GO" id="GO:0016491">
    <property type="term" value="F:oxidoreductase activity"/>
    <property type="evidence" value="ECO:0007669"/>
    <property type="project" value="InterPro"/>
</dbReference>
<dbReference type="RefSeq" id="WP_244519031.1">
    <property type="nucleotide sequence ID" value="NZ_FOLL01000020.1"/>
</dbReference>
<dbReference type="InterPro" id="IPR050553">
    <property type="entry name" value="Thioredoxin_ResA/DsbE_sf"/>
</dbReference>
<keyword evidence="3" id="KW-1185">Reference proteome</keyword>
<dbReference type="EMBL" id="FOLL01000020">
    <property type="protein sequence ID" value="SFC70459.1"/>
    <property type="molecule type" value="Genomic_DNA"/>
</dbReference>
<dbReference type="PANTHER" id="PTHR42852">
    <property type="entry name" value="THIOL:DISULFIDE INTERCHANGE PROTEIN DSBE"/>
    <property type="match status" value="1"/>
</dbReference>
<dbReference type="STRING" id="623281.SAMN05421747_12035"/>
<dbReference type="InterPro" id="IPR013740">
    <property type="entry name" value="Redoxin"/>
</dbReference>
<evidence type="ECO:0000313" key="3">
    <source>
        <dbReference type="Proteomes" id="UP000199577"/>
    </source>
</evidence>
<dbReference type="GO" id="GO:0016853">
    <property type="term" value="F:isomerase activity"/>
    <property type="evidence" value="ECO:0007669"/>
    <property type="project" value="UniProtKB-KW"/>
</dbReference>
<sequence>MMKKKINTSAIINLLLVVIVGVLAFVPDTRAWVGRGLMKIGLFKPDLEHGVVKEEESRPTHTDMRAPVLFADGNGNRIDAANQTGKVVFVNFWATWCPPCIAEMPSIDKLYQRFKDNPQVVFIMADVDGDYEKSKRFMAGRKLGLPVHVPAGKIPDHWLGGAVPTTVILDKQGRIAARHEGMADYSRPEVTAFIQQLLSQ</sequence>
<evidence type="ECO:0000313" key="2">
    <source>
        <dbReference type="EMBL" id="SFC70459.1"/>
    </source>
</evidence>
<dbReference type="Pfam" id="PF08534">
    <property type="entry name" value="Redoxin"/>
    <property type="match status" value="1"/>
</dbReference>
<evidence type="ECO:0000259" key="1">
    <source>
        <dbReference type="PROSITE" id="PS51352"/>
    </source>
</evidence>
<dbReference type="InterPro" id="IPR036249">
    <property type="entry name" value="Thioredoxin-like_sf"/>
</dbReference>
<dbReference type="SUPFAM" id="SSF52833">
    <property type="entry name" value="Thioredoxin-like"/>
    <property type="match status" value="1"/>
</dbReference>
<dbReference type="InterPro" id="IPR013766">
    <property type="entry name" value="Thioredoxin_domain"/>
</dbReference>